<proteinExistence type="predicted"/>
<protein>
    <submittedName>
        <fullName evidence="1">Uncharacterized protein</fullName>
    </submittedName>
</protein>
<keyword evidence="2" id="KW-1185">Reference proteome</keyword>
<evidence type="ECO:0000313" key="1">
    <source>
        <dbReference type="EMBL" id="KAK4008333.1"/>
    </source>
</evidence>
<gene>
    <name evidence="1" type="ORF">OUZ56_013475</name>
</gene>
<comment type="caution">
    <text evidence="1">The sequence shown here is derived from an EMBL/GenBank/DDBJ whole genome shotgun (WGS) entry which is preliminary data.</text>
</comment>
<dbReference type="Proteomes" id="UP001234178">
    <property type="component" value="Unassembled WGS sequence"/>
</dbReference>
<dbReference type="EMBL" id="JAOYFB010000002">
    <property type="protein sequence ID" value="KAK4008333.1"/>
    <property type="molecule type" value="Genomic_DNA"/>
</dbReference>
<organism evidence="1 2">
    <name type="scientific">Daphnia magna</name>
    <dbReference type="NCBI Taxonomy" id="35525"/>
    <lineage>
        <taxon>Eukaryota</taxon>
        <taxon>Metazoa</taxon>
        <taxon>Ecdysozoa</taxon>
        <taxon>Arthropoda</taxon>
        <taxon>Crustacea</taxon>
        <taxon>Branchiopoda</taxon>
        <taxon>Diplostraca</taxon>
        <taxon>Cladocera</taxon>
        <taxon>Anomopoda</taxon>
        <taxon>Daphniidae</taxon>
        <taxon>Daphnia</taxon>
    </lineage>
</organism>
<accession>A0ABQ9Z5Z9</accession>
<sequence>MANCFPGRHPSTKPRVIDDSRSKHDCVVNWYHFYKAKQDKAEVLVCRGIRKVVAFWLEFLRRPMHQLE</sequence>
<name>A0ABQ9Z5Z9_9CRUS</name>
<evidence type="ECO:0000313" key="2">
    <source>
        <dbReference type="Proteomes" id="UP001234178"/>
    </source>
</evidence>
<reference evidence="1 2" key="1">
    <citation type="journal article" date="2023" name="Nucleic Acids Res.">
        <title>The hologenome of Daphnia magna reveals possible DNA methylation and microbiome-mediated evolution of the host genome.</title>
        <authorList>
            <person name="Chaturvedi A."/>
            <person name="Li X."/>
            <person name="Dhandapani V."/>
            <person name="Marshall H."/>
            <person name="Kissane S."/>
            <person name="Cuenca-Cambronero M."/>
            <person name="Asole G."/>
            <person name="Calvet F."/>
            <person name="Ruiz-Romero M."/>
            <person name="Marangio P."/>
            <person name="Guigo R."/>
            <person name="Rago D."/>
            <person name="Mirbahai L."/>
            <person name="Eastwood N."/>
            <person name="Colbourne J.K."/>
            <person name="Zhou J."/>
            <person name="Mallon E."/>
            <person name="Orsini L."/>
        </authorList>
    </citation>
    <scope>NUCLEOTIDE SEQUENCE [LARGE SCALE GENOMIC DNA]</scope>
    <source>
        <strain evidence="1">LRV0_1</strain>
    </source>
</reference>